<evidence type="ECO:0000313" key="3">
    <source>
        <dbReference type="Proteomes" id="UP000191931"/>
    </source>
</evidence>
<dbReference type="AlphaFoldDB" id="A0A1W1HHM7"/>
<keyword evidence="3" id="KW-1185">Reference proteome</keyword>
<reference evidence="2 3" key="1">
    <citation type="submission" date="2017-03" db="EMBL/GenBank/DDBJ databases">
        <authorList>
            <person name="Afonso C.L."/>
            <person name="Miller P.J."/>
            <person name="Scott M.A."/>
            <person name="Spackman E."/>
            <person name="Goraichik I."/>
            <person name="Dimitrov K.M."/>
            <person name="Suarez D.L."/>
            <person name="Swayne D.E."/>
        </authorList>
    </citation>
    <scope>NUCLEOTIDE SEQUENCE [LARGE SCALE GENOMIC DNA]</scope>
    <source>
        <strain evidence="2">PRJEB14757</strain>
    </source>
</reference>
<sequence length="310" mass="37056">MNLSINQKTSVVEPLLHNKGKSKLLEILLQYKQNLANIFLFNFKTHIRINLVESVEKQPPRKDFDRHLKIQKKQAPGFFFWLFFTKRAETLEYRRERISKLLSIINHYNHEMTDTVMELCRKECELKELKTKLEEMDNTEKKIDQIKKENNELKEYYRSLDKRIKNNIEFIQKKTPNFRYNFHYFTFNLTNFLWHIVLKYNLKIDIFAIARVFNLYYYYAMIKHHSNVLDSRGKQLKRIEIILNACLSNQGLPIPDCSNLLPLYCIATNRPMPALNGATNRKSMTKVLRQLHKRYPILDDHQNVKIAAAS</sequence>
<dbReference type="RefSeq" id="WP_080801357.1">
    <property type="nucleotide sequence ID" value="NZ_LT828542.1"/>
</dbReference>
<gene>
    <name evidence="2" type="ORF">MTBBW1_530002</name>
</gene>
<protein>
    <submittedName>
        <fullName evidence="2">Uncharacterized protein</fullName>
    </submittedName>
</protein>
<dbReference type="Proteomes" id="UP000191931">
    <property type="component" value="Unassembled WGS sequence"/>
</dbReference>
<name>A0A1W1HHM7_9BACT</name>
<accession>A0A1W1HHM7</accession>
<proteinExistence type="predicted"/>
<feature type="coiled-coil region" evidence="1">
    <location>
        <begin position="122"/>
        <end position="163"/>
    </location>
</feature>
<evidence type="ECO:0000256" key="1">
    <source>
        <dbReference type="SAM" id="Coils"/>
    </source>
</evidence>
<dbReference type="EMBL" id="FWEV01000296">
    <property type="protein sequence ID" value="SLM31997.1"/>
    <property type="molecule type" value="Genomic_DNA"/>
</dbReference>
<organism evidence="2 3">
    <name type="scientific">Desulfamplus magnetovallimortis</name>
    <dbReference type="NCBI Taxonomy" id="1246637"/>
    <lineage>
        <taxon>Bacteria</taxon>
        <taxon>Pseudomonadati</taxon>
        <taxon>Thermodesulfobacteriota</taxon>
        <taxon>Desulfobacteria</taxon>
        <taxon>Desulfobacterales</taxon>
        <taxon>Desulfobacteraceae</taxon>
        <taxon>Desulfamplus</taxon>
    </lineage>
</organism>
<keyword evidence="1" id="KW-0175">Coiled coil</keyword>
<evidence type="ECO:0000313" key="2">
    <source>
        <dbReference type="EMBL" id="SLM31997.1"/>
    </source>
</evidence>